<gene>
    <name evidence="3" type="ORF">SAMN04487992_102482</name>
</gene>
<evidence type="ECO:0000256" key="1">
    <source>
        <dbReference type="SAM" id="MobiDB-lite"/>
    </source>
</evidence>
<proteinExistence type="predicted"/>
<keyword evidence="2" id="KW-0472">Membrane</keyword>
<dbReference type="EMBL" id="FNBD01000002">
    <property type="protein sequence ID" value="SDE66564.1"/>
    <property type="molecule type" value="Genomic_DNA"/>
</dbReference>
<feature type="compositionally biased region" description="Basic and acidic residues" evidence="1">
    <location>
        <begin position="112"/>
        <end position="158"/>
    </location>
</feature>
<dbReference type="AlphaFoldDB" id="A0A1G7ESE0"/>
<dbReference type="GeneID" id="78059449"/>
<evidence type="ECO:0000313" key="3">
    <source>
        <dbReference type="EMBL" id="SDE66564.1"/>
    </source>
</evidence>
<dbReference type="RefSeq" id="WP_024479221.1">
    <property type="nucleotide sequence ID" value="NZ_CANLMK010000011.1"/>
</dbReference>
<reference evidence="4" key="1">
    <citation type="submission" date="2016-10" db="EMBL/GenBank/DDBJ databases">
        <authorList>
            <person name="Varghese N."/>
            <person name="Submissions S."/>
        </authorList>
    </citation>
    <scope>NUCLEOTIDE SEQUENCE [LARGE SCALE GENOMIC DNA]</scope>
    <source>
        <strain evidence="4">DSM 24729</strain>
    </source>
</reference>
<organism evidence="3 4">
    <name type="scientific">Cellulophaga baltica</name>
    <dbReference type="NCBI Taxonomy" id="76594"/>
    <lineage>
        <taxon>Bacteria</taxon>
        <taxon>Pseudomonadati</taxon>
        <taxon>Bacteroidota</taxon>
        <taxon>Flavobacteriia</taxon>
        <taxon>Flavobacteriales</taxon>
        <taxon>Flavobacteriaceae</taxon>
        <taxon>Cellulophaga</taxon>
    </lineage>
</organism>
<feature type="compositionally biased region" description="Polar residues" evidence="1">
    <location>
        <begin position="91"/>
        <end position="102"/>
    </location>
</feature>
<feature type="region of interest" description="Disordered" evidence="1">
    <location>
        <begin position="55"/>
        <end position="198"/>
    </location>
</feature>
<keyword evidence="2" id="KW-1133">Transmembrane helix</keyword>
<accession>A0A1G7ESE0</accession>
<dbReference type="Proteomes" id="UP000182114">
    <property type="component" value="Unassembled WGS sequence"/>
</dbReference>
<evidence type="ECO:0000256" key="2">
    <source>
        <dbReference type="SAM" id="Phobius"/>
    </source>
</evidence>
<sequence>MSLLDTRHKKKSFTLTTVLLSLLLLVLFYVGLTYLDPPEENGISVNFGTTDYGSGTVQPKEKIQSEPLDTPVVPPSQQEKVEEVVPEDAASSEQPTEKVVTQDSEESLVIKQQKEAKRKADAAEKAAKAEADRVAREKQEAKEKAQKEQDAKKRKLDEMMGGLNKSDGSASGGEGNDNKSGDKGNPNGNPYATSYYGSPGSGSGGGGYGLNGRSLAGSSSVKQDCNEEGRVVVKIIVDRNGRVISATPGVKGTTNTNPCLMKPAELTAKAHTWKPDPNAPNQQVGFVVVNFKLSD</sequence>
<keyword evidence="4" id="KW-1185">Reference proteome</keyword>
<dbReference type="eggNOG" id="COG0810">
    <property type="taxonomic scope" value="Bacteria"/>
</dbReference>
<name>A0A1G7ESE0_9FLAO</name>
<protein>
    <submittedName>
        <fullName evidence="3">Outer membrane transport energization protein TonB</fullName>
    </submittedName>
</protein>
<keyword evidence="2" id="KW-0812">Transmembrane</keyword>
<feature type="transmembrane region" description="Helical" evidence="2">
    <location>
        <begin position="12"/>
        <end position="35"/>
    </location>
</feature>
<evidence type="ECO:0000313" key="4">
    <source>
        <dbReference type="Proteomes" id="UP000182114"/>
    </source>
</evidence>